<keyword evidence="4" id="KW-0812">Transmembrane</keyword>
<reference evidence="8" key="1">
    <citation type="submission" date="2020-07" db="EMBL/GenBank/DDBJ databases">
        <title>Koleobacter methoxysyntrophicus gen. nov., sp. nov., a novel anaerobic bacterium isolated from deep subsurface oil field and proposal of Koleobacterales ord. nov. in the phylum Firmicutes.</title>
        <authorList>
            <person name="Sakamoto S."/>
            <person name="Tamaki H."/>
        </authorList>
    </citation>
    <scope>NUCLEOTIDE SEQUENCE</scope>
    <source>
        <strain evidence="8">NRmbB1</strain>
    </source>
</reference>
<dbReference type="KEGG" id="kme:H0A61_00715"/>
<dbReference type="GO" id="GO:0005886">
    <property type="term" value="C:plasma membrane"/>
    <property type="evidence" value="ECO:0007669"/>
    <property type="project" value="UniProtKB-SubCell"/>
</dbReference>
<protein>
    <recommendedName>
        <fullName evidence="7">YetF C-terminal domain-containing protein</fullName>
    </recommendedName>
</protein>
<dbReference type="EMBL" id="CP059066">
    <property type="protein sequence ID" value="QSQ08393.1"/>
    <property type="molecule type" value="Genomic_DNA"/>
</dbReference>
<comment type="subcellular location">
    <subcellularLocation>
        <location evidence="1">Cell membrane</location>
        <topology evidence="1">Multi-pass membrane protein</topology>
    </subcellularLocation>
</comment>
<keyword evidence="6" id="KW-0472">Membrane</keyword>
<dbReference type="InterPro" id="IPR023090">
    <property type="entry name" value="UPF0702_alpha/beta_dom_sf"/>
</dbReference>
<name>A0A8A0RJK2_9FIRM</name>
<evidence type="ECO:0000313" key="8">
    <source>
        <dbReference type="EMBL" id="QSQ08393.1"/>
    </source>
</evidence>
<evidence type="ECO:0000256" key="5">
    <source>
        <dbReference type="ARBA" id="ARBA00022989"/>
    </source>
</evidence>
<evidence type="ECO:0000256" key="4">
    <source>
        <dbReference type="ARBA" id="ARBA00022692"/>
    </source>
</evidence>
<evidence type="ECO:0000256" key="1">
    <source>
        <dbReference type="ARBA" id="ARBA00004651"/>
    </source>
</evidence>
<dbReference type="PANTHER" id="PTHR34582:SF6">
    <property type="entry name" value="UPF0702 TRANSMEMBRANE PROTEIN YCAP"/>
    <property type="match status" value="1"/>
</dbReference>
<evidence type="ECO:0000256" key="6">
    <source>
        <dbReference type="ARBA" id="ARBA00023136"/>
    </source>
</evidence>
<evidence type="ECO:0000259" key="7">
    <source>
        <dbReference type="Pfam" id="PF04239"/>
    </source>
</evidence>
<dbReference type="Gene3D" id="3.30.240.20">
    <property type="entry name" value="bsu07140 like domains"/>
    <property type="match status" value="2"/>
</dbReference>
<evidence type="ECO:0000256" key="3">
    <source>
        <dbReference type="ARBA" id="ARBA00022475"/>
    </source>
</evidence>
<evidence type="ECO:0000256" key="2">
    <source>
        <dbReference type="ARBA" id="ARBA00006448"/>
    </source>
</evidence>
<feature type="domain" description="YetF C-terminal" evidence="7">
    <location>
        <begin position="66"/>
        <end position="196"/>
    </location>
</feature>
<sequence length="217" mass="24305">MVIIVMRLMGKRQIGQLQPFEFAVTIMIAELASIPMQDTGIPLIRGITPIIVLLTAQVAISYLNLKYQPFRGLICGTPSIVIKNGKVLEKELWRLGYSINDLLEQLRIKNYPNLTEVEFAILETNGNLSVIPKAQYSPVTLKDINKQPPQVKLPVTLILDGIVQTKNIKSINLSEEWLLNQLKAFNINDPRDAFIAILDTNGTFYAQAKDASTRNNS</sequence>
<dbReference type="AlphaFoldDB" id="A0A8A0RJK2"/>
<accession>A0A8A0RJK2</accession>
<evidence type="ECO:0000313" key="9">
    <source>
        <dbReference type="Proteomes" id="UP000662904"/>
    </source>
</evidence>
<dbReference type="InterPro" id="IPR007353">
    <property type="entry name" value="DUF421"/>
</dbReference>
<dbReference type="Pfam" id="PF04239">
    <property type="entry name" value="DUF421"/>
    <property type="match status" value="1"/>
</dbReference>
<keyword evidence="9" id="KW-1185">Reference proteome</keyword>
<gene>
    <name evidence="8" type="ORF">H0A61_00715</name>
</gene>
<dbReference type="Proteomes" id="UP000662904">
    <property type="component" value="Chromosome"/>
</dbReference>
<proteinExistence type="inferred from homology"/>
<dbReference type="PANTHER" id="PTHR34582">
    <property type="entry name" value="UPF0702 TRANSMEMBRANE PROTEIN YCAP"/>
    <property type="match status" value="1"/>
</dbReference>
<keyword evidence="5" id="KW-1133">Transmembrane helix</keyword>
<organism evidence="8 9">
    <name type="scientific">Koleobacter methoxysyntrophicus</name>
    <dbReference type="NCBI Taxonomy" id="2751313"/>
    <lineage>
        <taxon>Bacteria</taxon>
        <taxon>Bacillati</taxon>
        <taxon>Bacillota</taxon>
        <taxon>Clostridia</taxon>
        <taxon>Koleobacterales</taxon>
        <taxon>Koleobacteraceae</taxon>
        <taxon>Koleobacter</taxon>
    </lineage>
</organism>
<comment type="similarity">
    <text evidence="2">Belongs to the UPF0702 family.</text>
</comment>
<keyword evidence="3" id="KW-1003">Cell membrane</keyword>